<comment type="caution">
    <text evidence="1">The sequence shown here is derived from an EMBL/GenBank/DDBJ whole genome shotgun (WGS) entry which is preliminary data.</text>
</comment>
<organism evidence="1">
    <name type="scientific">Archaeoglobus fulgidus</name>
    <dbReference type="NCBI Taxonomy" id="2234"/>
    <lineage>
        <taxon>Archaea</taxon>
        <taxon>Methanobacteriati</taxon>
        <taxon>Methanobacteriota</taxon>
        <taxon>Archaeoglobi</taxon>
        <taxon>Archaeoglobales</taxon>
        <taxon>Archaeoglobaceae</taxon>
        <taxon>Archaeoglobus</taxon>
    </lineage>
</organism>
<proteinExistence type="predicted"/>
<evidence type="ECO:0000313" key="1">
    <source>
        <dbReference type="EMBL" id="HGT83054.1"/>
    </source>
</evidence>
<gene>
    <name evidence="1" type="ORF">ENT52_04945</name>
</gene>
<dbReference type="SUPFAM" id="SSF140371">
    <property type="entry name" value="Vng1086c-like"/>
    <property type="match status" value="1"/>
</dbReference>
<dbReference type="Pfam" id="PF01893">
    <property type="entry name" value="UPF0058"/>
    <property type="match status" value="1"/>
</dbReference>
<dbReference type="PANTHER" id="PTHR42203">
    <property type="entry name" value="UPF0058 PROTEIN MJ1205"/>
    <property type="match status" value="1"/>
</dbReference>
<dbReference type="PANTHER" id="PTHR42203:SF2">
    <property type="entry name" value="UPF0058 PROTEIN MJ1205"/>
    <property type="match status" value="1"/>
</dbReference>
<reference evidence="1" key="1">
    <citation type="journal article" date="2020" name="mSystems">
        <title>Genome- and Community-Level Interaction Insights into Carbon Utilization and Element Cycling Functions of Hydrothermarchaeota in Hydrothermal Sediment.</title>
        <authorList>
            <person name="Zhou Z."/>
            <person name="Liu Y."/>
            <person name="Xu W."/>
            <person name="Pan J."/>
            <person name="Luo Z.H."/>
            <person name="Li M."/>
        </authorList>
    </citation>
    <scope>NUCLEOTIDE SEQUENCE [LARGE SCALE GENOMIC DNA]</scope>
    <source>
        <strain evidence="1">SpSt-587</strain>
    </source>
</reference>
<dbReference type="InterPro" id="IPR002753">
    <property type="entry name" value="UPF0058"/>
</dbReference>
<dbReference type="InterPro" id="IPR036519">
    <property type="entry name" value="UPF0058_sf"/>
</dbReference>
<sequence>MSAQFGKEEIVHIHLLLFQIKKFFEILGVENEYFREYEMLKISPVQIFRQKVEHREAIMKLCYGIMKAIGREKELDRISHMIRGLMKEMEDLRRNT</sequence>
<dbReference type="AlphaFoldDB" id="A0A7J3M460"/>
<name>A0A7J3M460_ARCFL</name>
<dbReference type="EMBL" id="DSYZ01000094">
    <property type="protein sequence ID" value="HGT83054.1"/>
    <property type="molecule type" value="Genomic_DNA"/>
</dbReference>
<accession>A0A7J3M460</accession>
<dbReference type="Gene3D" id="1.20.1270.110">
    <property type="entry name" value="Uncharacterised protein family UPF0058"/>
    <property type="match status" value="1"/>
</dbReference>
<protein>
    <submittedName>
        <fullName evidence="1">Uncharacterized protein</fullName>
    </submittedName>
</protein>